<accession>A0A0R1S3H2</accession>
<dbReference type="PANTHER" id="PTHR42932">
    <property type="entry name" value="GENERAL STRESS PROTEIN 20U"/>
    <property type="match status" value="1"/>
</dbReference>
<dbReference type="PRINTS" id="PR01346">
    <property type="entry name" value="HELNAPAPROT"/>
</dbReference>
<dbReference type="InterPro" id="IPR023188">
    <property type="entry name" value="DPS_DNA-bd_CS"/>
</dbReference>
<dbReference type="eggNOG" id="COG0783">
    <property type="taxonomic scope" value="Bacteria"/>
</dbReference>
<dbReference type="InterPro" id="IPR008331">
    <property type="entry name" value="Ferritin_DPS_dom"/>
</dbReference>
<feature type="domain" description="Ferritin/DPS" evidence="3">
    <location>
        <begin position="8"/>
        <end position="151"/>
    </location>
</feature>
<dbReference type="AlphaFoldDB" id="A0A0R1S3H2"/>
<dbReference type="InterPro" id="IPR012347">
    <property type="entry name" value="Ferritin-like"/>
</dbReference>
<dbReference type="OrthoDB" id="9797023at2"/>
<evidence type="ECO:0000313" key="4">
    <source>
        <dbReference type="EMBL" id="KRL63616.1"/>
    </source>
</evidence>
<proteinExistence type="inferred from homology"/>
<dbReference type="EMBL" id="AZFB01000002">
    <property type="protein sequence ID" value="KRL63616.1"/>
    <property type="molecule type" value="Genomic_DNA"/>
</dbReference>
<dbReference type="Pfam" id="PF00210">
    <property type="entry name" value="Ferritin"/>
    <property type="match status" value="1"/>
</dbReference>
<dbReference type="PANTHER" id="PTHR42932:SF1">
    <property type="entry name" value="GENERAL STRESS PROTEIN 20U"/>
    <property type="match status" value="1"/>
</dbReference>
<dbReference type="PATRIC" id="fig|1122152.4.peg.533"/>
<protein>
    <submittedName>
        <fullName evidence="4">DNA protection during starvation protein</fullName>
    </submittedName>
</protein>
<dbReference type="PROSITE" id="PS00818">
    <property type="entry name" value="DPS_1"/>
    <property type="match status" value="1"/>
</dbReference>
<keyword evidence="5" id="KW-1185">Reference proteome</keyword>
<reference evidence="4 5" key="1">
    <citation type="journal article" date="2015" name="Genome Announc.">
        <title>Expanding the biotechnology potential of lactobacilli through comparative genomics of 213 strains and associated genera.</title>
        <authorList>
            <person name="Sun Z."/>
            <person name="Harris H.M."/>
            <person name="McCann A."/>
            <person name="Guo C."/>
            <person name="Argimon S."/>
            <person name="Zhang W."/>
            <person name="Yang X."/>
            <person name="Jeffery I.B."/>
            <person name="Cooney J.C."/>
            <person name="Kagawa T.F."/>
            <person name="Liu W."/>
            <person name="Song Y."/>
            <person name="Salvetti E."/>
            <person name="Wrobel A."/>
            <person name="Rasinkangas P."/>
            <person name="Parkhill J."/>
            <person name="Rea M.C."/>
            <person name="O'Sullivan O."/>
            <person name="Ritari J."/>
            <person name="Douillard F.P."/>
            <person name="Paul Ross R."/>
            <person name="Yang R."/>
            <person name="Briner A.E."/>
            <person name="Felis G.E."/>
            <person name="de Vos W.M."/>
            <person name="Barrangou R."/>
            <person name="Klaenhammer T.R."/>
            <person name="Caufield P.W."/>
            <person name="Cui Y."/>
            <person name="Zhang H."/>
            <person name="O'Toole P.W."/>
        </authorList>
    </citation>
    <scope>NUCLEOTIDE SEQUENCE [LARGE SCALE GENOMIC DNA]</scope>
    <source>
        <strain evidence="4 5">DSM 15354</strain>
    </source>
</reference>
<dbReference type="GO" id="GO:0016722">
    <property type="term" value="F:oxidoreductase activity, acting on metal ions"/>
    <property type="evidence" value="ECO:0007669"/>
    <property type="project" value="InterPro"/>
</dbReference>
<comment type="caution">
    <text evidence="4">The sequence shown here is derived from an EMBL/GenBank/DDBJ whole genome shotgun (WGS) entry which is preliminary data.</text>
</comment>
<name>A0A0R1S3H2_9LACO</name>
<dbReference type="Proteomes" id="UP000051931">
    <property type="component" value="Unassembled WGS sequence"/>
</dbReference>
<gene>
    <name evidence="4" type="ORF">FC23_GL000525</name>
</gene>
<evidence type="ECO:0000313" key="5">
    <source>
        <dbReference type="Proteomes" id="UP000051931"/>
    </source>
</evidence>
<evidence type="ECO:0000256" key="2">
    <source>
        <dbReference type="RuleBase" id="RU003875"/>
    </source>
</evidence>
<dbReference type="SUPFAM" id="SSF47240">
    <property type="entry name" value="Ferritin-like"/>
    <property type="match status" value="1"/>
</dbReference>
<dbReference type="PIRSF" id="PIRSF005900">
    <property type="entry name" value="Dps"/>
    <property type="match status" value="1"/>
</dbReference>
<evidence type="ECO:0000259" key="3">
    <source>
        <dbReference type="Pfam" id="PF00210"/>
    </source>
</evidence>
<dbReference type="GO" id="GO:0008199">
    <property type="term" value="F:ferric iron binding"/>
    <property type="evidence" value="ECO:0007669"/>
    <property type="project" value="InterPro"/>
</dbReference>
<dbReference type="RefSeq" id="WP_027825586.1">
    <property type="nucleotide sequence ID" value="NZ_AZFB01000002.1"/>
</dbReference>
<dbReference type="Gene3D" id="1.20.1260.10">
    <property type="match status" value="1"/>
</dbReference>
<dbReference type="STRING" id="1122152.GCA_000425905_00291"/>
<organism evidence="4 5">
    <name type="scientific">Lactobacillus psittaci DSM 15354</name>
    <dbReference type="NCBI Taxonomy" id="1122152"/>
    <lineage>
        <taxon>Bacteria</taxon>
        <taxon>Bacillati</taxon>
        <taxon>Bacillota</taxon>
        <taxon>Bacilli</taxon>
        <taxon>Lactobacillales</taxon>
        <taxon>Lactobacillaceae</taxon>
        <taxon>Lactobacillus</taxon>
    </lineage>
</organism>
<dbReference type="InterPro" id="IPR009078">
    <property type="entry name" value="Ferritin-like_SF"/>
</dbReference>
<sequence length="155" mass="18011">MKYPETKKILNQAVADLNQMIAVVRQTHWYMRGRGFMKLHPLMDDFMDDLNEQMDVISERLIAIDGAPYSTLGEYVENTKIPDEKGRWDRTMEERLEILVKDYRYLNDLYEKGLETADKEGDAATNDIFTGFKAANDKRIWMLQAELGKAPEIDA</sequence>
<dbReference type="InterPro" id="IPR002177">
    <property type="entry name" value="DPS_DNA-bd"/>
</dbReference>
<evidence type="ECO:0000256" key="1">
    <source>
        <dbReference type="ARBA" id="ARBA00009497"/>
    </source>
</evidence>
<dbReference type="CDD" id="cd01043">
    <property type="entry name" value="DPS"/>
    <property type="match status" value="1"/>
</dbReference>
<comment type="similarity">
    <text evidence="1 2">Belongs to the Dps family.</text>
</comment>